<evidence type="ECO:0000313" key="2">
    <source>
        <dbReference type="EMBL" id="QSG04110.1"/>
    </source>
</evidence>
<dbReference type="RefSeq" id="WP_238478136.1">
    <property type="nucleotide sequence ID" value="NZ_CP064786.1"/>
</dbReference>
<feature type="transmembrane region" description="Helical" evidence="1">
    <location>
        <begin position="161"/>
        <end position="188"/>
    </location>
</feature>
<feature type="transmembrane region" description="Helical" evidence="1">
    <location>
        <begin position="272"/>
        <end position="294"/>
    </location>
</feature>
<dbReference type="EMBL" id="CP064786">
    <property type="protein sequence ID" value="QSG04110.1"/>
    <property type="molecule type" value="Genomic_DNA"/>
</dbReference>
<dbReference type="AlphaFoldDB" id="A0A897MPN3"/>
<feature type="transmembrane region" description="Helical" evidence="1">
    <location>
        <begin position="483"/>
        <end position="509"/>
    </location>
</feature>
<feature type="transmembrane region" description="Helical" evidence="1">
    <location>
        <begin position="107"/>
        <end position="140"/>
    </location>
</feature>
<keyword evidence="1" id="KW-0472">Membrane</keyword>
<feature type="transmembrane region" description="Helical" evidence="1">
    <location>
        <begin position="194"/>
        <end position="215"/>
    </location>
</feature>
<dbReference type="Proteomes" id="UP000663586">
    <property type="component" value="Chromosome"/>
</dbReference>
<keyword evidence="1" id="KW-0812">Transmembrane</keyword>
<dbReference type="InterPro" id="IPR002798">
    <property type="entry name" value="SpoIIM-like"/>
</dbReference>
<dbReference type="Pfam" id="PF01944">
    <property type="entry name" value="SpoIIM"/>
    <property type="match status" value="1"/>
</dbReference>
<dbReference type="KEGG" id="hara:AArcS_2922"/>
<keyword evidence="3" id="KW-1185">Reference proteome</keyword>
<dbReference type="PANTHER" id="PTHR35337:SF1">
    <property type="entry name" value="SLR1478 PROTEIN"/>
    <property type="match status" value="1"/>
</dbReference>
<feature type="transmembrane region" description="Helical" evidence="1">
    <location>
        <begin position="434"/>
        <end position="460"/>
    </location>
</feature>
<organism evidence="2 3">
    <name type="scientific">Natranaeroarchaeum sulfidigenes</name>
    <dbReference type="NCBI Taxonomy" id="2784880"/>
    <lineage>
        <taxon>Archaea</taxon>
        <taxon>Methanobacteriati</taxon>
        <taxon>Methanobacteriota</taxon>
        <taxon>Stenosarchaea group</taxon>
        <taxon>Halobacteria</taxon>
        <taxon>Halobacteriales</taxon>
        <taxon>Natronoarchaeaceae</taxon>
        <taxon>Natranaeroarchaeum</taxon>
    </lineage>
</organism>
<feature type="transmembrane region" description="Helical" evidence="1">
    <location>
        <begin position="400"/>
        <end position="422"/>
    </location>
</feature>
<evidence type="ECO:0000256" key="1">
    <source>
        <dbReference type="SAM" id="Phobius"/>
    </source>
</evidence>
<gene>
    <name evidence="2" type="primary">spoIIM</name>
    <name evidence="2" type="ORF">AArcS_2922</name>
</gene>
<reference evidence="2" key="1">
    <citation type="submission" date="2020-11" db="EMBL/GenBank/DDBJ databases">
        <title>Carbohydrate-dependent, anaerobic sulfur respiration: A novel catabolism in halophilic archaea.</title>
        <authorList>
            <person name="Sorokin D.Y."/>
            <person name="Messina E."/>
            <person name="Smedile F."/>
            <person name="La Cono V."/>
            <person name="Hallsworth J.E."/>
            <person name="Yakimov M.M."/>
        </authorList>
    </citation>
    <scope>NUCLEOTIDE SEQUENCE</scope>
    <source>
        <strain evidence="2">AArc-S</strain>
    </source>
</reference>
<accession>A0A897MPN3</accession>
<proteinExistence type="predicted"/>
<keyword evidence="1" id="KW-1133">Transmembrane helix</keyword>
<feature type="transmembrane region" description="Helical" evidence="1">
    <location>
        <begin position="246"/>
        <end position="266"/>
    </location>
</feature>
<dbReference type="PANTHER" id="PTHR35337">
    <property type="entry name" value="SLR1478 PROTEIN"/>
    <property type="match status" value="1"/>
</dbReference>
<sequence>MSIDDAARAAYRGYRARPSDILPYYLMALATPAVAQTVMFLGLLSGYLVMTTQNTLEPILVELEALGPFSLDAPQIETTEADGEIIIDGESTEPLLSALESAATLELLAVGALTIVGMALALLVVNAIISTGQVHAVYAVLRNRSGLRAGVDGIARDYRRFVGLAVLEIALMALVTGLLVGGVVLTWFLVGDGAAVLVGLLAALAWLPLIFLIWLSFLFSRQAVVVEDVGVLAAVRSNLGFIRRNLLTAGLYVVLLIAAGVATSTLTALFQFIGTPTVAALVSPLLILPFLDFVKTWLFARERTEYELVPQPRERSLRMRFVASLRRGWVELRSFVRETPTYHAISTGVFFLSGYAGWALSVRLDAIVEASIANRLVGWFPPAEAINLTANNWQVGVAEVYSGLAAGIPSIVVLIYNGIFLGALTRFETDRLELLAFVIPHGVIEIPAILIAGAMGLYLGHSMIRLVRGRHGRDRITADIERAYHVIVGLLILFAVAGVIEAFVSPYYYGLLGI</sequence>
<evidence type="ECO:0000313" key="3">
    <source>
        <dbReference type="Proteomes" id="UP000663586"/>
    </source>
</evidence>
<protein>
    <submittedName>
        <fullName evidence="2">Putative membrane protein, a component ofa putative membrane remodelling system</fullName>
    </submittedName>
</protein>
<feature type="transmembrane region" description="Helical" evidence="1">
    <location>
        <begin position="21"/>
        <end position="50"/>
    </location>
</feature>
<name>A0A897MPN3_9EURY</name>
<dbReference type="GeneID" id="70686300"/>